<dbReference type="InterPro" id="IPR016181">
    <property type="entry name" value="Acyl_CoA_acyltransferase"/>
</dbReference>
<comment type="caution">
    <text evidence="4">The sequence shown here is derived from an EMBL/GenBank/DDBJ whole genome shotgun (WGS) entry which is preliminary data.</text>
</comment>
<keyword evidence="5" id="KW-1185">Reference proteome</keyword>
<evidence type="ECO:0000256" key="1">
    <source>
        <dbReference type="ARBA" id="ARBA00022679"/>
    </source>
</evidence>
<keyword evidence="2" id="KW-0012">Acyltransferase</keyword>
<dbReference type="PANTHER" id="PTHR43877:SF2">
    <property type="entry name" value="AMINOALKYLPHOSPHONATE N-ACETYLTRANSFERASE-RELATED"/>
    <property type="match status" value="1"/>
</dbReference>
<dbReference type="Pfam" id="PF00583">
    <property type="entry name" value="Acetyltransf_1"/>
    <property type="match status" value="1"/>
</dbReference>
<evidence type="ECO:0000313" key="4">
    <source>
        <dbReference type="EMBL" id="MDM5131115.1"/>
    </source>
</evidence>
<dbReference type="CDD" id="cd04301">
    <property type="entry name" value="NAT_SF"/>
    <property type="match status" value="1"/>
</dbReference>
<gene>
    <name evidence="4" type="ORF">OB962_08915</name>
</gene>
<evidence type="ECO:0000256" key="2">
    <source>
        <dbReference type="ARBA" id="ARBA00023315"/>
    </source>
</evidence>
<dbReference type="InterPro" id="IPR000182">
    <property type="entry name" value="GNAT_dom"/>
</dbReference>
<accession>A0ABT7QAY1</accession>
<feature type="domain" description="N-acetyltransferase" evidence="3">
    <location>
        <begin position="19"/>
        <end position="164"/>
    </location>
</feature>
<dbReference type="SUPFAM" id="SSF55729">
    <property type="entry name" value="Acyl-CoA N-acyltransferases (Nat)"/>
    <property type="match status" value="1"/>
</dbReference>
<dbReference type="Proteomes" id="UP001168109">
    <property type="component" value="Unassembled WGS sequence"/>
</dbReference>
<dbReference type="PANTHER" id="PTHR43877">
    <property type="entry name" value="AMINOALKYLPHOSPHONATE N-ACETYLTRANSFERASE-RELATED-RELATED"/>
    <property type="match status" value="1"/>
</dbReference>
<keyword evidence="1" id="KW-0808">Transferase</keyword>
<reference evidence="4" key="1">
    <citation type="submission" date="2024-05" db="EMBL/GenBank/DDBJ databases">
        <title>WGS of Aeromonas isolates.</title>
        <authorList>
            <person name="Lee H."/>
        </authorList>
    </citation>
    <scope>NUCLEOTIDE SEQUENCE</scope>
    <source>
        <strain evidence="4">LP308</strain>
    </source>
</reference>
<dbReference type="EMBL" id="JAOPLU010000002">
    <property type="protein sequence ID" value="MDM5131115.1"/>
    <property type="molecule type" value="Genomic_DNA"/>
</dbReference>
<dbReference type="PROSITE" id="PS51186">
    <property type="entry name" value="GNAT"/>
    <property type="match status" value="1"/>
</dbReference>
<dbReference type="InterPro" id="IPR050832">
    <property type="entry name" value="Bact_Acetyltransf"/>
</dbReference>
<protein>
    <submittedName>
        <fullName evidence="4">GNAT family N-acetyltransferase</fullName>
    </submittedName>
</protein>
<dbReference type="Gene3D" id="3.40.630.30">
    <property type="match status" value="1"/>
</dbReference>
<evidence type="ECO:0000313" key="5">
    <source>
        <dbReference type="Proteomes" id="UP001168109"/>
    </source>
</evidence>
<sequence length="167" mass="18364">MHAGQAKRVSARHRQAGVMTIRIATPADVPAMFEVRTSVRENQMSLQELAAVGITPDTLPGMLTGSGRGWVACDGGQVVAFAMAEASDATIFAMFVRQSHEGRGLGRRLMQAAERWLSAEGCTEVWLLTDADPRVRANGFYRHLGWMEDGIQEEGEVRFKKCLRDEG</sequence>
<organism evidence="4 5">
    <name type="scientific">Aeromonas piscicola</name>
    <dbReference type="NCBI Taxonomy" id="600645"/>
    <lineage>
        <taxon>Bacteria</taxon>
        <taxon>Pseudomonadati</taxon>
        <taxon>Pseudomonadota</taxon>
        <taxon>Gammaproteobacteria</taxon>
        <taxon>Aeromonadales</taxon>
        <taxon>Aeromonadaceae</taxon>
        <taxon>Aeromonas</taxon>
    </lineage>
</organism>
<name>A0ABT7QAY1_9GAMM</name>
<proteinExistence type="predicted"/>
<evidence type="ECO:0000259" key="3">
    <source>
        <dbReference type="PROSITE" id="PS51186"/>
    </source>
</evidence>